<organism evidence="1 2">
    <name type="scientific">Monilinia fructicola</name>
    <name type="common">Brown rot fungus</name>
    <name type="synonym">Ciboria fructicola</name>
    <dbReference type="NCBI Taxonomy" id="38448"/>
    <lineage>
        <taxon>Eukaryota</taxon>
        <taxon>Fungi</taxon>
        <taxon>Dikarya</taxon>
        <taxon>Ascomycota</taxon>
        <taxon>Pezizomycotina</taxon>
        <taxon>Leotiomycetes</taxon>
        <taxon>Helotiales</taxon>
        <taxon>Sclerotiniaceae</taxon>
        <taxon>Monilinia</taxon>
    </lineage>
</organism>
<gene>
    <name evidence="1" type="ORF">EYC84_001830</name>
</gene>
<protein>
    <submittedName>
        <fullName evidence="1">Uncharacterized protein</fullName>
    </submittedName>
</protein>
<dbReference type="AlphaFoldDB" id="A0A5M9JVG5"/>
<evidence type="ECO:0000313" key="1">
    <source>
        <dbReference type="EMBL" id="KAA8571876.1"/>
    </source>
</evidence>
<accession>A0A5M9JVG5</accession>
<dbReference type="EMBL" id="VICG01000005">
    <property type="protein sequence ID" value="KAA8571876.1"/>
    <property type="molecule type" value="Genomic_DNA"/>
</dbReference>
<proteinExistence type="predicted"/>
<sequence>MGGSRFFGSSHIRNLFGLAEFRTLVAAHILRNSHVLRLWDEKCSPNIGFSEWGLGKHEGNWNEPMNLVV</sequence>
<keyword evidence="2" id="KW-1185">Reference proteome</keyword>
<evidence type="ECO:0000313" key="2">
    <source>
        <dbReference type="Proteomes" id="UP000322873"/>
    </source>
</evidence>
<dbReference type="Proteomes" id="UP000322873">
    <property type="component" value="Unassembled WGS sequence"/>
</dbReference>
<name>A0A5M9JVG5_MONFR</name>
<comment type="caution">
    <text evidence="1">The sequence shown here is derived from an EMBL/GenBank/DDBJ whole genome shotgun (WGS) entry which is preliminary data.</text>
</comment>
<reference evidence="1 2" key="1">
    <citation type="submission" date="2019-06" db="EMBL/GenBank/DDBJ databases">
        <title>Genome Sequence of the Brown Rot Fungal Pathogen Monilinia fructicola.</title>
        <authorList>
            <person name="De Miccolis Angelini R.M."/>
            <person name="Landi L."/>
            <person name="Abate D."/>
            <person name="Pollastro S."/>
            <person name="Romanazzi G."/>
            <person name="Faretra F."/>
        </authorList>
    </citation>
    <scope>NUCLEOTIDE SEQUENCE [LARGE SCALE GENOMIC DNA]</scope>
    <source>
        <strain evidence="1 2">Mfrc123</strain>
    </source>
</reference>